<evidence type="ECO:0000256" key="6">
    <source>
        <dbReference type="SAM" id="Phobius"/>
    </source>
</evidence>
<dbReference type="PANTHER" id="PTHR13285">
    <property type="entry name" value="ACYLTRANSFERASE"/>
    <property type="match status" value="1"/>
</dbReference>
<comment type="subcellular location">
    <subcellularLocation>
        <location evidence="1">Membrane</location>
        <topology evidence="1">Multi-pass membrane protein</topology>
    </subcellularLocation>
</comment>
<dbReference type="GO" id="GO:0016020">
    <property type="term" value="C:membrane"/>
    <property type="evidence" value="ECO:0007669"/>
    <property type="project" value="UniProtKB-SubCell"/>
</dbReference>
<protein>
    <submittedName>
        <fullName evidence="7">Uncharacterized protein</fullName>
    </submittedName>
</protein>
<reference evidence="7 8" key="1">
    <citation type="journal article" date="2018" name="BMC Genomics">
        <title>Genomic evidence for intraspecific hybridization in a clonal and extremely halotolerant yeast.</title>
        <authorList>
            <person name="Gostincar C."/>
            <person name="Stajich J.E."/>
            <person name="Zupancic J."/>
            <person name="Zalar P."/>
            <person name="Gunde-Cimerman N."/>
        </authorList>
    </citation>
    <scope>NUCLEOTIDE SEQUENCE [LARGE SCALE GENOMIC DNA]</scope>
    <source>
        <strain evidence="7 8">EXF-171</strain>
    </source>
</reference>
<gene>
    <name evidence="7" type="ORF">D0862_08684</name>
</gene>
<name>A0A3M7G3T1_HORWE</name>
<sequence>MNLLQLFRVETLDSRFASKSSQPLPNTQASRWRTGEYYAYAFAFATIPFLMFKSVYDVSQPSHPSHKQYSHLLEDGWVPGRKVDNSDAQYRSFRDNIPYMGMVLVAHPLLRQVYERLFPSKPEKAGSGDARLNRRITYDLAFAAIFSIALHGVSALKVLLILWANYQIATRLPKSSAGPATWTFNIAILFANELCHGYQFADVFSLILPTQTTLAGQRTGEGWGEWLDSHGGLIPRWEILFNITVLRLIAFNFDYLWSLDRRASSPIEKNLDLANLSERDRVNIGAHISDFTFRNYLAYVLYSPLYLAGPIVNFNDYISQCRYPLATTSRQKVVPYAIRFGICLLTMELVLHYLYAVAISKSSPDWLLQPARHLAQTPPPLAILPTLSLTRRCMSDNYSALAFWRGWHRSFNRWVVRYIYVPLGGSSGIPKWRAAVNYGAVFTFVALWHDINLRLLIWGWLVVLFVLPEVLARMAFPANRWKDRPDQYRWLCGLGAVGNVLMMMAANLVGFAVGLDGLKGLVDGIVGSLGGRIFLVAACGTLFVGVQVMFEWRESEKRRGIDMKC</sequence>
<accession>A0A3M7G3T1</accession>
<proteinExistence type="inferred from homology"/>
<organism evidence="7 8">
    <name type="scientific">Hortaea werneckii</name>
    <name type="common">Black yeast</name>
    <name type="synonym">Cladosporium werneckii</name>
    <dbReference type="NCBI Taxonomy" id="91943"/>
    <lineage>
        <taxon>Eukaryota</taxon>
        <taxon>Fungi</taxon>
        <taxon>Dikarya</taxon>
        <taxon>Ascomycota</taxon>
        <taxon>Pezizomycotina</taxon>
        <taxon>Dothideomycetes</taxon>
        <taxon>Dothideomycetidae</taxon>
        <taxon>Mycosphaerellales</taxon>
        <taxon>Teratosphaeriaceae</taxon>
        <taxon>Hortaea</taxon>
    </lineage>
</organism>
<keyword evidence="4 6" id="KW-1133">Transmembrane helix</keyword>
<feature type="transmembrane region" description="Helical" evidence="6">
    <location>
        <begin position="533"/>
        <end position="550"/>
    </location>
</feature>
<evidence type="ECO:0000256" key="2">
    <source>
        <dbReference type="ARBA" id="ARBA00010323"/>
    </source>
</evidence>
<feature type="transmembrane region" description="Helical" evidence="6">
    <location>
        <begin position="296"/>
        <end position="314"/>
    </location>
</feature>
<dbReference type="GO" id="GO:0006506">
    <property type="term" value="P:GPI anchor biosynthetic process"/>
    <property type="evidence" value="ECO:0007669"/>
    <property type="project" value="TreeGrafter"/>
</dbReference>
<dbReference type="InterPro" id="IPR051085">
    <property type="entry name" value="MB_O-acyltransferase"/>
</dbReference>
<evidence type="ECO:0000313" key="8">
    <source>
        <dbReference type="Proteomes" id="UP000281468"/>
    </source>
</evidence>
<feature type="transmembrane region" description="Helical" evidence="6">
    <location>
        <begin position="488"/>
        <end position="513"/>
    </location>
</feature>
<evidence type="ECO:0000256" key="3">
    <source>
        <dbReference type="ARBA" id="ARBA00022692"/>
    </source>
</evidence>
<feature type="transmembrane region" description="Helical" evidence="6">
    <location>
        <begin position="334"/>
        <end position="355"/>
    </location>
</feature>
<dbReference type="InterPro" id="IPR004299">
    <property type="entry name" value="MBOAT_fam"/>
</dbReference>
<evidence type="ECO:0000256" key="5">
    <source>
        <dbReference type="ARBA" id="ARBA00023136"/>
    </source>
</evidence>
<evidence type="ECO:0000256" key="1">
    <source>
        <dbReference type="ARBA" id="ARBA00004141"/>
    </source>
</evidence>
<dbReference type="GO" id="GO:0005783">
    <property type="term" value="C:endoplasmic reticulum"/>
    <property type="evidence" value="ECO:0007669"/>
    <property type="project" value="TreeGrafter"/>
</dbReference>
<feature type="transmembrane region" description="Helical" evidence="6">
    <location>
        <begin position="455"/>
        <end position="476"/>
    </location>
</feature>
<evidence type="ECO:0000313" key="7">
    <source>
        <dbReference type="EMBL" id="RMY95785.1"/>
    </source>
</evidence>
<dbReference type="AlphaFoldDB" id="A0A3M7G3T1"/>
<dbReference type="PANTHER" id="PTHR13285:SF18">
    <property type="entry name" value="PROTEIN-CYSTEINE N-PALMITOYLTRANSFERASE RASP"/>
    <property type="match status" value="1"/>
</dbReference>
<dbReference type="EMBL" id="QWIQ01000300">
    <property type="protein sequence ID" value="RMY95785.1"/>
    <property type="molecule type" value="Genomic_DNA"/>
</dbReference>
<keyword evidence="3 6" id="KW-0812">Transmembrane</keyword>
<keyword evidence="5 6" id="KW-0472">Membrane</keyword>
<dbReference type="GO" id="GO:0008374">
    <property type="term" value="F:O-acyltransferase activity"/>
    <property type="evidence" value="ECO:0007669"/>
    <property type="project" value="TreeGrafter"/>
</dbReference>
<comment type="similarity">
    <text evidence="2">Belongs to the membrane-bound acyltransferase family.</text>
</comment>
<dbReference type="Proteomes" id="UP000281468">
    <property type="component" value="Unassembled WGS sequence"/>
</dbReference>
<feature type="transmembrane region" description="Helical" evidence="6">
    <location>
        <begin position="140"/>
        <end position="164"/>
    </location>
</feature>
<comment type="caution">
    <text evidence="7">The sequence shown here is derived from an EMBL/GenBank/DDBJ whole genome shotgun (WGS) entry which is preliminary data.</text>
</comment>
<dbReference type="Pfam" id="PF03062">
    <property type="entry name" value="MBOAT"/>
    <property type="match status" value="2"/>
</dbReference>
<evidence type="ECO:0000256" key="4">
    <source>
        <dbReference type="ARBA" id="ARBA00022989"/>
    </source>
</evidence>